<organism evidence="2 3">
    <name type="scientific">Monosiga brevicollis</name>
    <name type="common">Choanoflagellate</name>
    <dbReference type="NCBI Taxonomy" id="81824"/>
    <lineage>
        <taxon>Eukaryota</taxon>
        <taxon>Choanoflagellata</taxon>
        <taxon>Craspedida</taxon>
        <taxon>Salpingoecidae</taxon>
        <taxon>Monosiga</taxon>
    </lineage>
</organism>
<keyword evidence="3" id="KW-1185">Reference proteome</keyword>
<dbReference type="KEGG" id="mbr:MONBRDRAFT_27730"/>
<name>A9V653_MONBE</name>
<feature type="chain" id="PRO_5002745322" evidence="1">
    <location>
        <begin position="20"/>
        <end position="209"/>
    </location>
</feature>
<accession>A9V653</accession>
<dbReference type="RefSeq" id="XP_001748169.1">
    <property type="nucleotide sequence ID" value="XM_001748117.1"/>
</dbReference>
<keyword evidence="1" id="KW-0732">Signal</keyword>
<dbReference type="InParanoid" id="A9V653"/>
<protein>
    <submittedName>
        <fullName evidence="2">Uncharacterized protein</fullName>
    </submittedName>
</protein>
<feature type="signal peptide" evidence="1">
    <location>
        <begin position="1"/>
        <end position="19"/>
    </location>
</feature>
<proteinExistence type="predicted"/>
<gene>
    <name evidence="2" type="ORF">MONBRDRAFT_27730</name>
</gene>
<evidence type="ECO:0000256" key="1">
    <source>
        <dbReference type="SAM" id="SignalP"/>
    </source>
</evidence>
<evidence type="ECO:0000313" key="2">
    <source>
        <dbReference type="EMBL" id="EDQ86930.1"/>
    </source>
</evidence>
<evidence type="ECO:0000313" key="3">
    <source>
        <dbReference type="Proteomes" id="UP000001357"/>
    </source>
</evidence>
<dbReference type="GeneID" id="5893469"/>
<reference evidence="2 3" key="1">
    <citation type="journal article" date="2008" name="Nature">
        <title>The genome of the choanoflagellate Monosiga brevicollis and the origin of metazoans.</title>
        <authorList>
            <consortium name="JGI Sequencing"/>
            <person name="King N."/>
            <person name="Westbrook M.J."/>
            <person name="Young S.L."/>
            <person name="Kuo A."/>
            <person name="Abedin M."/>
            <person name="Chapman J."/>
            <person name="Fairclough S."/>
            <person name="Hellsten U."/>
            <person name="Isogai Y."/>
            <person name="Letunic I."/>
            <person name="Marr M."/>
            <person name="Pincus D."/>
            <person name="Putnam N."/>
            <person name="Rokas A."/>
            <person name="Wright K.J."/>
            <person name="Zuzow R."/>
            <person name="Dirks W."/>
            <person name="Good M."/>
            <person name="Goodstein D."/>
            <person name="Lemons D."/>
            <person name="Li W."/>
            <person name="Lyons J.B."/>
            <person name="Morris A."/>
            <person name="Nichols S."/>
            <person name="Richter D.J."/>
            <person name="Salamov A."/>
            <person name="Bork P."/>
            <person name="Lim W.A."/>
            <person name="Manning G."/>
            <person name="Miller W.T."/>
            <person name="McGinnis W."/>
            <person name="Shapiro H."/>
            <person name="Tjian R."/>
            <person name="Grigoriev I.V."/>
            <person name="Rokhsar D."/>
        </authorList>
    </citation>
    <scope>NUCLEOTIDE SEQUENCE [LARGE SCALE GENOMIC DNA]</scope>
    <source>
        <strain evidence="3">MX1 / ATCC 50154</strain>
    </source>
</reference>
<sequence>MSAFTFALSCLSFASLAYGAWHDHAIISSNAQMDLMTLRSQAENSARVATEIATFNSKPSPQEISNRLDDLLRKSNAQHISDDTKKQIAASIASHFSYSSKIETFTLRENQQEGRLDVLSVASIHNGNQVDVACVVQSVSASLPPLITHRRWNGYRRKCKLGFCSNKWGERHENVPRGLLSEESTLLLGVLRDRASADLDQKLQAIGML</sequence>
<dbReference type="EMBL" id="CH991562">
    <property type="protein sequence ID" value="EDQ86930.1"/>
    <property type="molecule type" value="Genomic_DNA"/>
</dbReference>
<dbReference type="Proteomes" id="UP000001357">
    <property type="component" value="Unassembled WGS sequence"/>
</dbReference>
<dbReference type="AlphaFoldDB" id="A9V653"/>